<protein>
    <submittedName>
        <fullName evidence="2">N(G),N(G)-dimethylarginine dimethylaminohydrolase</fullName>
        <ecNumber evidence="2">3.5.3.18</ecNumber>
    </submittedName>
</protein>
<keyword evidence="2" id="KW-0378">Hydrolase</keyword>
<dbReference type="OrthoDB" id="9790596at2"/>
<feature type="compositionally biased region" description="Low complexity" evidence="1">
    <location>
        <begin position="10"/>
        <end position="20"/>
    </location>
</feature>
<organism evidence="2 3">
    <name type="scientific">Enhygromyxa salina</name>
    <dbReference type="NCBI Taxonomy" id="215803"/>
    <lineage>
        <taxon>Bacteria</taxon>
        <taxon>Pseudomonadati</taxon>
        <taxon>Myxococcota</taxon>
        <taxon>Polyangia</taxon>
        <taxon>Nannocystales</taxon>
        <taxon>Nannocystaceae</taxon>
        <taxon>Enhygromyxa</taxon>
    </lineage>
</organism>
<name>A0A2S9Y850_9BACT</name>
<dbReference type="RefSeq" id="WP_106092731.1">
    <property type="nucleotide sequence ID" value="NZ_PVNL01000117.1"/>
</dbReference>
<feature type="region of interest" description="Disordered" evidence="1">
    <location>
        <begin position="1"/>
        <end position="23"/>
    </location>
</feature>
<sequence length="149" mass="15617">MDRAPRSRPPARAASGLRAGAAGGLGQPDEAAAAALREQLEPLGYTLCTIPVAAGLHFKSSVNLLGHDTLVATPAFAGRPEFHGFEVIEVAEAEAYAANILRINDHVLVAAGFPELTSKLRARGFGLIVLNMSEVEKMDGGLSCLSLRL</sequence>
<dbReference type="Gene3D" id="3.75.10.10">
    <property type="entry name" value="L-arginine/glycine Amidinotransferase, Chain A"/>
    <property type="match status" value="1"/>
</dbReference>
<dbReference type="Proteomes" id="UP000238823">
    <property type="component" value="Unassembled WGS sequence"/>
</dbReference>
<dbReference type="EMBL" id="PVNL01000117">
    <property type="protein sequence ID" value="PRQ01275.1"/>
    <property type="molecule type" value="Genomic_DNA"/>
</dbReference>
<evidence type="ECO:0000313" key="3">
    <source>
        <dbReference type="Proteomes" id="UP000238823"/>
    </source>
</evidence>
<accession>A0A2S9Y850</accession>
<gene>
    <name evidence="2" type="ORF">ENSA7_58800</name>
</gene>
<reference evidence="2 3" key="1">
    <citation type="submission" date="2018-03" db="EMBL/GenBank/DDBJ databases">
        <title>Draft Genome Sequences of the Obligatory Marine Myxobacteria Enhygromyxa salina SWB007.</title>
        <authorList>
            <person name="Poehlein A."/>
            <person name="Moghaddam J.A."/>
            <person name="Harms H."/>
            <person name="Alanjari M."/>
            <person name="Koenig G.M."/>
            <person name="Daniel R."/>
            <person name="Schaeberle T.F."/>
        </authorList>
    </citation>
    <scope>NUCLEOTIDE SEQUENCE [LARGE SCALE GENOMIC DNA]</scope>
    <source>
        <strain evidence="2 3">SWB007</strain>
    </source>
</reference>
<comment type="caution">
    <text evidence="2">The sequence shown here is derived from an EMBL/GenBank/DDBJ whole genome shotgun (WGS) entry which is preliminary data.</text>
</comment>
<dbReference type="AlphaFoldDB" id="A0A2S9Y850"/>
<evidence type="ECO:0000313" key="2">
    <source>
        <dbReference type="EMBL" id="PRQ01275.1"/>
    </source>
</evidence>
<dbReference type="SUPFAM" id="SSF55909">
    <property type="entry name" value="Pentein"/>
    <property type="match status" value="1"/>
</dbReference>
<proteinExistence type="predicted"/>
<dbReference type="GO" id="GO:0016403">
    <property type="term" value="F:dimethylargininase activity"/>
    <property type="evidence" value="ECO:0007669"/>
    <property type="project" value="UniProtKB-EC"/>
</dbReference>
<evidence type="ECO:0000256" key="1">
    <source>
        <dbReference type="SAM" id="MobiDB-lite"/>
    </source>
</evidence>
<dbReference type="EC" id="3.5.3.18" evidence="2"/>